<accession>A0A1T5EUQ7</accession>
<evidence type="ECO:0000313" key="3">
    <source>
        <dbReference type="Proteomes" id="UP000190150"/>
    </source>
</evidence>
<dbReference type="AlphaFoldDB" id="A0A1T5EUQ7"/>
<protein>
    <submittedName>
        <fullName evidence="2">Uncharacterized protein</fullName>
    </submittedName>
</protein>
<reference evidence="3" key="1">
    <citation type="submission" date="2017-02" db="EMBL/GenBank/DDBJ databases">
        <authorList>
            <person name="Varghese N."/>
            <person name="Submissions S."/>
        </authorList>
    </citation>
    <scope>NUCLEOTIDE SEQUENCE [LARGE SCALE GENOMIC DNA]</scope>
    <source>
        <strain evidence="3">DSM 24091</strain>
    </source>
</reference>
<gene>
    <name evidence="2" type="ORF">SAMN05660841_02810</name>
</gene>
<dbReference type="RefSeq" id="WP_245801043.1">
    <property type="nucleotide sequence ID" value="NZ_FUZF01000012.1"/>
</dbReference>
<keyword evidence="3" id="KW-1185">Reference proteome</keyword>
<proteinExistence type="predicted"/>
<organism evidence="2 3">
    <name type="scientific">Sphingobacterium nematocida</name>
    <dbReference type="NCBI Taxonomy" id="1513896"/>
    <lineage>
        <taxon>Bacteria</taxon>
        <taxon>Pseudomonadati</taxon>
        <taxon>Bacteroidota</taxon>
        <taxon>Sphingobacteriia</taxon>
        <taxon>Sphingobacteriales</taxon>
        <taxon>Sphingobacteriaceae</taxon>
        <taxon>Sphingobacterium</taxon>
    </lineage>
</organism>
<evidence type="ECO:0000313" key="2">
    <source>
        <dbReference type="EMBL" id="SKB87470.1"/>
    </source>
</evidence>
<dbReference type="Proteomes" id="UP000190150">
    <property type="component" value="Unassembled WGS sequence"/>
</dbReference>
<name>A0A1T5EUQ7_9SPHI</name>
<dbReference type="STRING" id="1513896.SAMN05660841_02810"/>
<feature type="chain" id="PRO_5012301390" evidence="1">
    <location>
        <begin position="21"/>
        <end position="152"/>
    </location>
</feature>
<dbReference type="EMBL" id="FUZF01000012">
    <property type="protein sequence ID" value="SKB87470.1"/>
    <property type="molecule type" value="Genomic_DNA"/>
</dbReference>
<evidence type="ECO:0000256" key="1">
    <source>
        <dbReference type="SAM" id="SignalP"/>
    </source>
</evidence>
<feature type="signal peptide" evidence="1">
    <location>
        <begin position="1"/>
        <end position="20"/>
    </location>
</feature>
<keyword evidence="1" id="KW-0732">Signal</keyword>
<sequence length="152" mass="17419">MRKVGLLIAFTFCLRTLVLAQEPTRELLEIDDIQIDVKSATLSKNADTATVELFLISYQKGTREFKLNSFASGIVDSGGKTYLYDSMQMGKVLVKLTDRQNYIHYLLEEDEPVKFIVKTAGWKKQWGKPQQFKLAFEDSEEEGKFLEVIIDL</sequence>